<dbReference type="InterPro" id="IPR031942">
    <property type="entry name" value="DUF4774"/>
</dbReference>
<evidence type="ECO:0000256" key="1">
    <source>
        <dbReference type="SAM" id="MobiDB-lite"/>
    </source>
</evidence>
<feature type="compositionally biased region" description="Acidic residues" evidence="1">
    <location>
        <begin position="165"/>
        <end position="182"/>
    </location>
</feature>
<dbReference type="OrthoDB" id="8194084at2759"/>
<comment type="caution">
    <text evidence="3">The sequence shown here is derived from an EMBL/GenBank/DDBJ whole genome shotgun (WGS) entry which is preliminary data.</text>
</comment>
<dbReference type="Pfam" id="PF15999">
    <property type="entry name" value="DUF4774"/>
    <property type="match status" value="1"/>
</dbReference>
<feature type="region of interest" description="Disordered" evidence="1">
    <location>
        <begin position="26"/>
        <end position="53"/>
    </location>
</feature>
<dbReference type="AlphaFoldDB" id="A0A4C1XGS7"/>
<proteinExistence type="predicted"/>
<organism evidence="3 4">
    <name type="scientific">Eumeta variegata</name>
    <name type="common">Bagworm moth</name>
    <name type="synonym">Eumeta japonica</name>
    <dbReference type="NCBI Taxonomy" id="151549"/>
    <lineage>
        <taxon>Eukaryota</taxon>
        <taxon>Metazoa</taxon>
        <taxon>Ecdysozoa</taxon>
        <taxon>Arthropoda</taxon>
        <taxon>Hexapoda</taxon>
        <taxon>Insecta</taxon>
        <taxon>Pterygota</taxon>
        <taxon>Neoptera</taxon>
        <taxon>Endopterygota</taxon>
        <taxon>Lepidoptera</taxon>
        <taxon>Glossata</taxon>
        <taxon>Ditrysia</taxon>
        <taxon>Tineoidea</taxon>
        <taxon>Psychidae</taxon>
        <taxon>Oiketicinae</taxon>
        <taxon>Eumeta</taxon>
    </lineage>
</organism>
<dbReference type="EMBL" id="BGZK01000819">
    <property type="protein sequence ID" value="GBP61654.1"/>
    <property type="molecule type" value="Genomic_DNA"/>
</dbReference>
<dbReference type="Proteomes" id="UP000299102">
    <property type="component" value="Unassembled WGS sequence"/>
</dbReference>
<sequence length="264" mass="26656">MYDSPEAASGGGAASACGCRCERRGARSTAGGSVDPSRLPSPSTSATRHSGGGTGSTVVYLPYYGGAAGQYLAVTRDPSGAILDQRIVPADRVPGVAQKPASPESVERAVRALQILAAEALAERKRTTRTARLRALAAASVDLLQLLWRSGIGIDADSARYSENDVGEEGEDAVELETDSSTDEPPPAGLIADAKPVGIAVVGASGVAAARPVGTAVAASGVALARPVATAIAGLDPAAVGISLDLGHSRYGLRPSPTLFDRND</sequence>
<evidence type="ECO:0000259" key="2">
    <source>
        <dbReference type="Pfam" id="PF15999"/>
    </source>
</evidence>
<evidence type="ECO:0000313" key="4">
    <source>
        <dbReference type="Proteomes" id="UP000299102"/>
    </source>
</evidence>
<reference evidence="3 4" key="1">
    <citation type="journal article" date="2019" name="Commun. Biol.">
        <title>The bagworm genome reveals a unique fibroin gene that provides high tensile strength.</title>
        <authorList>
            <person name="Kono N."/>
            <person name="Nakamura H."/>
            <person name="Ohtoshi R."/>
            <person name="Tomita M."/>
            <person name="Numata K."/>
            <person name="Arakawa K."/>
        </authorList>
    </citation>
    <scope>NUCLEOTIDE SEQUENCE [LARGE SCALE GENOMIC DNA]</scope>
</reference>
<protein>
    <recommendedName>
        <fullName evidence="2">DUF4774 domain-containing protein</fullName>
    </recommendedName>
</protein>
<feature type="domain" description="DUF4774" evidence="2">
    <location>
        <begin position="194"/>
        <end position="243"/>
    </location>
</feature>
<keyword evidence="4" id="KW-1185">Reference proteome</keyword>
<gene>
    <name evidence="3" type="ORF">EVAR_43591_1</name>
</gene>
<feature type="region of interest" description="Disordered" evidence="1">
    <location>
        <begin position="162"/>
        <end position="186"/>
    </location>
</feature>
<accession>A0A4C1XGS7</accession>
<evidence type="ECO:0000313" key="3">
    <source>
        <dbReference type="EMBL" id="GBP61654.1"/>
    </source>
</evidence>
<name>A0A4C1XGS7_EUMVA</name>